<dbReference type="PROSITE" id="PS51014">
    <property type="entry name" value="COBK_CBIJ"/>
    <property type="match status" value="1"/>
</dbReference>
<dbReference type="NCBIfam" id="NF005968">
    <property type="entry name" value="PRK08057.1-2"/>
    <property type="match status" value="1"/>
</dbReference>
<organism evidence="4">
    <name type="scientific">Boseongicola sp. SB0664_bin_43</name>
    <dbReference type="NCBI Taxonomy" id="2604844"/>
    <lineage>
        <taxon>Bacteria</taxon>
        <taxon>Pseudomonadati</taxon>
        <taxon>Pseudomonadota</taxon>
        <taxon>Alphaproteobacteria</taxon>
        <taxon>Rhodobacterales</taxon>
        <taxon>Paracoccaceae</taxon>
        <taxon>Boseongicola</taxon>
    </lineage>
</organism>
<accession>A0A6B0Y466</accession>
<name>A0A6B0Y466_9RHOB</name>
<comment type="pathway">
    <text evidence="1">Cofactor biosynthesis; adenosylcobalamin biosynthesis.</text>
</comment>
<protein>
    <submittedName>
        <fullName evidence="4">Cobalt-precorrin-6A reductase</fullName>
        <ecNumber evidence="4">1.3.1.106</ecNumber>
    </submittedName>
</protein>
<evidence type="ECO:0000256" key="2">
    <source>
        <dbReference type="ARBA" id="ARBA00022573"/>
    </source>
</evidence>
<dbReference type="NCBIfam" id="TIGR00715">
    <property type="entry name" value="precor6x_red"/>
    <property type="match status" value="1"/>
</dbReference>
<proteinExistence type="predicted"/>
<evidence type="ECO:0000256" key="1">
    <source>
        <dbReference type="ARBA" id="ARBA00004953"/>
    </source>
</evidence>
<dbReference type="EMBL" id="VXRY01000496">
    <property type="protein sequence ID" value="MXY34807.1"/>
    <property type="molecule type" value="Genomic_DNA"/>
</dbReference>
<dbReference type="AlphaFoldDB" id="A0A6B0Y466"/>
<keyword evidence="2" id="KW-0169">Cobalamin biosynthesis</keyword>
<sequence length="251" mass="26490">MAPNLLILGGSAEASALAAHVAGMGLRATFSYAGRVANPVAQPLPTRTGGFGGAAGLAAYLQDHSVSHLVDATNPFAAQMSRNAVAACAAAGVPMIALARPPWTPGPGDRWTRVSSVAEAARSLGRTPRRIFLAIGRTRIPAFETAPQHHYLLRFVDVPKESPALPHHDVIIDRGPFSEPEERDLLETHGIDLLVSRNAGGEGARAKIDAARGLGLPILMIDRPDPPQRPEVGSVEEVLDWIAHSVTDRGV</sequence>
<dbReference type="GO" id="GO:0009236">
    <property type="term" value="P:cobalamin biosynthetic process"/>
    <property type="evidence" value="ECO:0007669"/>
    <property type="project" value="UniProtKB-UniPathway"/>
</dbReference>
<keyword evidence="3 4" id="KW-0560">Oxidoreductase</keyword>
<dbReference type="InterPro" id="IPR003723">
    <property type="entry name" value="Precorrin-6x_reduct"/>
</dbReference>
<gene>
    <name evidence="4" type="ORF">F4Y60_12115</name>
</gene>
<reference evidence="4" key="1">
    <citation type="submission" date="2019-09" db="EMBL/GenBank/DDBJ databases">
        <title>Characterisation of the sponge microbiome using genome-centric metagenomics.</title>
        <authorList>
            <person name="Engelberts J.P."/>
            <person name="Robbins S.J."/>
            <person name="De Goeij J.M."/>
            <person name="Aranda M."/>
            <person name="Bell S.C."/>
            <person name="Webster N.S."/>
        </authorList>
    </citation>
    <scope>NUCLEOTIDE SEQUENCE</scope>
    <source>
        <strain evidence="4">SB0664_bin_43</strain>
    </source>
</reference>
<dbReference type="EC" id="1.3.1.106" evidence="4"/>
<dbReference type="PANTHER" id="PTHR36925:SF1">
    <property type="entry name" value="COBALT-PRECORRIN-6A REDUCTASE"/>
    <property type="match status" value="1"/>
</dbReference>
<dbReference type="UniPathway" id="UPA00148"/>
<dbReference type="Pfam" id="PF02571">
    <property type="entry name" value="CbiJ"/>
    <property type="match status" value="1"/>
</dbReference>
<evidence type="ECO:0000313" key="4">
    <source>
        <dbReference type="EMBL" id="MXY34807.1"/>
    </source>
</evidence>
<comment type="caution">
    <text evidence="4">The sequence shown here is derived from an EMBL/GenBank/DDBJ whole genome shotgun (WGS) entry which is preliminary data.</text>
</comment>
<evidence type="ECO:0000256" key="3">
    <source>
        <dbReference type="ARBA" id="ARBA00023002"/>
    </source>
</evidence>
<dbReference type="GO" id="GO:0016994">
    <property type="term" value="F:precorrin-6A reductase activity"/>
    <property type="evidence" value="ECO:0007669"/>
    <property type="project" value="InterPro"/>
</dbReference>
<dbReference type="PANTHER" id="PTHR36925">
    <property type="entry name" value="COBALT-PRECORRIN-6A REDUCTASE"/>
    <property type="match status" value="1"/>
</dbReference>